<evidence type="ECO:0000313" key="2">
    <source>
        <dbReference type="EMBL" id="CAD6272600.1"/>
    </source>
</evidence>
<keyword evidence="4" id="KW-1185">Reference proteome</keyword>
<comment type="caution">
    <text evidence="3">The sequence shown here is derived from an EMBL/GenBank/DDBJ whole genome shotgun (WGS) entry which is preliminary data.</text>
</comment>
<dbReference type="EMBL" id="CAJGYO010000016">
    <property type="protein sequence ID" value="CAD6272600.1"/>
    <property type="molecule type" value="Genomic_DNA"/>
</dbReference>
<organism evidence="3 4">
    <name type="scientific">Miscanthus lutarioriparius</name>
    <dbReference type="NCBI Taxonomy" id="422564"/>
    <lineage>
        <taxon>Eukaryota</taxon>
        <taxon>Viridiplantae</taxon>
        <taxon>Streptophyta</taxon>
        <taxon>Embryophyta</taxon>
        <taxon>Tracheophyta</taxon>
        <taxon>Spermatophyta</taxon>
        <taxon>Magnoliopsida</taxon>
        <taxon>Liliopsida</taxon>
        <taxon>Poales</taxon>
        <taxon>Poaceae</taxon>
        <taxon>PACMAD clade</taxon>
        <taxon>Panicoideae</taxon>
        <taxon>Andropogonodae</taxon>
        <taxon>Andropogoneae</taxon>
        <taxon>Saccharinae</taxon>
        <taxon>Miscanthus</taxon>
    </lineage>
</organism>
<evidence type="ECO:0000313" key="4">
    <source>
        <dbReference type="Proteomes" id="UP000604825"/>
    </source>
</evidence>
<dbReference type="Proteomes" id="UP000604825">
    <property type="component" value="Unassembled WGS sequence"/>
</dbReference>
<accession>A0A811ST34</accession>
<dbReference type="EMBL" id="CAJGYO010000823">
    <property type="protein sequence ID" value="CAD6343712.1"/>
    <property type="molecule type" value="Genomic_DNA"/>
</dbReference>
<evidence type="ECO:0000256" key="1">
    <source>
        <dbReference type="SAM" id="MobiDB-lite"/>
    </source>
</evidence>
<sequence>MKGYRDGRFSRGWRRMRVWALGGVTTLGQALAYDRALCGHSLDQREEVRSPHALLRPRDPLPPTQGSQVREQHRRVAPREPHALPGLLQDRPPHVAVEGAADIGATVPLPAQSAPSSTSTSDLEAQEPRRLALEQGPPRQLALDQGRRRYPPSMRFQDELLFVLPSQ</sequence>
<feature type="region of interest" description="Disordered" evidence="1">
    <location>
        <begin position="104"/>
        <end position="154"/>
    </location>
</feature>
<feature type="region of interest" description="Disordered" evidence="1">
    <location>
        <begin position="48"/>
        <end position="78"/>
    </location>
</feature>
<proteinExistence type="predicted"/>
<feature type="compositionally biased region" description="Low complexity" evidence="1">
    <location>
        <begin position="110"/>
        <end position="121"/>
    </location>
</feature>
<gene>
    <name evidence="2" type="ORF">NCGR_LOCUS55874</name>
    <name evidence="3" type="ORF">NCGR_LOCUS67810</name>
</gene>
<evidence type="ECO:0000313" key="3">
    <source>
        <dbReference type="EMBL" id="CAD6343712.1"/>
    </source>
</evidence>
<dbReference type="AlphaFoldDB" id="A0A811ST34"/>
<reference evidence="3" key="1">
    <citation type="submission" date="2020-10" db="EMBL/GenBank/DDBJ databases">
        <authorList>
            <person name="Han B."/>
            <person name="Lu T."/>
            <person name="Zhao Q."/>
            <person name="Huang X."/>
            <person name="Zhao Y."/>
        </authorList>
    </citation>
    <scope>NUCLEOTIDE SEQUENCE</scope>
</reference>
<protein>
    <submittedName>
        <fullName evidence="3">Uncharacterized protein</fullName>
    </submittedName>
</protein>
<name>A0A811ST34_9POAL</name>